<name>A0A9W7MBH1_HIBTR</name>
<keyword evidence="2" id="KW-1185">Reference proteome</keyword>
<sequence length="220" mass="24952">MMDCKHMSTPIDIKLKPPESAPPLADPSSYRGIQYLTLTRPGLSYSVNYVSQFLHAPTTAHLKLVHRILRYIKRTLSIGLHLTSNTSLILSAFSDANWAACPTTRRSTHGYCTFLGSNIIPWCAKKQHTVSHSSIEIEYRAMAHTVAEITWLSYLFRDLRIFSPSSATLYCDNISALYLTINPVFHARNKHIELDYHFVRERVALGFLVTKYIPFDSSGC</sequence>
<comment type="caution">
    <text evidence="1">The sequence shown here is derived from an EMBL/GenBank/DDBJ whole genome shotgun (WGS) entry which is preliminary data.</text>
</comment>
<keyword evidence="1" id="KW-0418">Kinase</keyword>
<protein>
    <submittedName>
        <fullName evidence="1">Cysteine-rich RLK (RECEPTOR-like protein kinase) 8</fullName>
    </submittedName>
</protein>
<dbReference type="AlphaFoldDB" id="A0A9W7MBH1"/>
<gene>
    <name evidence="1" type="ORF">HRI_003205100</name>
</gene>
<evidence type="ECO:0000313" key="1">
    <source>
        <dbReference type="EMBL" id="GMI95358.1"/>
    </source>
</evidence>
<dbReference type="OrthoDB" id="1163908at2759"/>
<dbReference type="EMBL" id="BSYR01000027">
    <property type="protein sequence ID" value="GMI95358.1"/>
    <property type="molecule type" value="Genomic_DNA"/>
</dbReference>
<keyword evidence="1" id="KW-0808">Transferase</keyword>
<dbReference type="SUPFAM" id="SSF56672">
    <property type="entry name" value="DNA/RNA polymerases"/>
    <property type="match status" value="1"/>
</dbReference>
<evidence type="ECO:0000313" key="2">
    <source>
        <dbReference type="Proteomes" id="UP001165190"/>
    </source>
</evidence>
<dbReference type="PANTHER" id="PTHR11439:SF524">
    <property type="entry name" value="RNA-DIRECTED DNA POLYMERASE, PROTEIN KINASE RLK-PELLE-DLSV FAMILY"/>
    <property type="match status" value="1"/>
</dbReference>
<organism evidence="1 2">
    <name type="scientific">Hibiscus trionum</name>
    <name type="common">Flower of an hour</name>
    <dbReference type="NCBI Taxonomy" id="183268"/>
    <lineage>
        <taxon>Eukaryota</taxon>
        <taxon>Viridiplantae</taxon>
        <taxon>Streptophyta</taxon>
        <taxon>Embryophyta</taxon>
        <taxon>Tracheophyta</taxon>
        <taxon>Spermatophyta</taxon>
        <taxon>Magnoliopsida</taxon>
        <taxon>eudicotyledons</taxon>
        <taxon>Gunneridae</taxon>
        <taxon>Pentapetalae</taxon>
        <taxon>rosids</taxon>
        <taxon>malvids</taxon>
        <taxon>Malvales</taxon>
        <taxon>Malvaceae</taxon>
        <taxon>Malvoideae</taxon>
        <taxon>Hibiscus</taxon>
    </lineage>
</organism>
<dbReference type="CDD" id="cd09272">
    <property type="entry name" value="RNase_HI_RT_Ty1"/>
    <property type="match status" value="1"/>
</dbReference>
<dbReference type="PANTHER" id="PTHR11439">
    <property type="entry name" value="GAG-POL-RELATED RETROTRANSPOSON"/>
    <property type="match status" value="1"/>
</dbReference>
<dbReference type="InterPro" id="IPR043502">
    <property type="entry name" value="DNA/RNA_pol_sf"/>
</dbReference>
<reference evidence="1" key="1">
    <citation type="submission" date="2023-05" db="EMBL/GenBank/DDBJ databases">
        <title>Genome and transcriptome analyses reveal genes involved in the formation of fine ridges on petal epidermal cells in Hibiscus trionum.</title>
        <authorList>
            <person name="Koshimizu S."/>
            <person name="Masuda S."/>
            <person name="Ishii T."/>
            <person name="Shirasu K."/>
            <person name="Hoshino A."/>
            <person name="Arita M."/>
        </authorList>
    </citation>
    <scope>NUCLEOTIDE SEQUENCE</scope>
    <source>
        <strain evidence="1">Hamamatsu line</strain>
    </source>
</reference>
<accession>A0A9W7MBH1</accession>
<dbReference type="Proteomes" id="UP001165190">
    <property type="component" value="Unassembled WGS sequence"/>
</dbReference>
<dbReference type="GO" id="GO:0016301">
    <property type="term" value="F:kinase activity"/>
    <property type="evidence" value="ECO:0007669"/>
    <property type="project" value="UniProtKB-KW"/>
</dbReference>
<proteinExistence type="predicted"/>